<dbReference type="KEGG" id="kvl:KVU_1567"/>
<dbReference type="EMBL" id="CP002018">
    <property type="protein sequence ID" value="AEM41406.1"/>
    <property type="molecule type" value="Genomic_DNA"/>
</dbReference>
<dbReference type="AlphaFoldDB" id="F9Y9R8"/>
<organism evidence="1 2">
    <name type="scientific">Ketogulonicigenium vulgare (strain WSH-001)</name>
    <dbReference type="NCBI Taxonomy" id="759362"/>
    <lineage>
        <taxon>Bacteria</taxon>
        <taxon>Pseudomonadati</taxon>
        <taxon>Pseudomonadota</taxon>
        <taxon>Alphaproteobacteria</taxon>
        <taxon>Rhodobacterales</taxon>
        <taxon>Roseobacteraceae</taxon>
        <taxon>Ketogulonicigenium</taxon>
    </lineage>
</organism>
<dbReference type="OrthoDB" id="8245380at2"/>
<reference evidence="1 2" key="1">
    <citation type="journal article" date="2011" name="J. Bacteriol.">
        <title>Complete genome sequence of the industrial strain Ketogulonicigenium vulgare WSH-001.</title>
        <authorList>
            <person name="Liu L."/>
            <person name="Li Y."/>
            <person name="Zhang J."/>
            <person name="Zhou Z."/>
            <person name="Liu J."/>
            <person name="Li X."/>
            <person name="Zhou J."/>
            <person name="Du G."/>
            <person name="Wang L."/>
            <person name="Chen J."/>
        </authorList>
    </citation>
    <scope>NUCLEOTIDE SEQUENCE [LARGE SCALE GENOMIC DNA]</scope>
    <source>
        <strain evidence="1 2">WSH-001</strain>
    </source>
</reference>
<accession>F9Y9R8</accession>
<proteinExistence type="predicted"/>
<gene>
    <name evidence="1" type="ordered locus">KVU_1567</name>
</gene>
<dbReference type="HOGENOM" id="CLU_3153798_0_0_5"/>
<sequence length="48" mass="5396">MGFAPEQVQRMSLWEFHSAFAAWKRFNGIKTEGGGEVTLDRLKALGVK</sequence>
<protein>
    <submittedName>
        <fullName evidence="1">Uncharacterized protein</fullName>
    </submittedName>
</protein>
<evidence type="ECO:0000313" key="2">
    <source>
        <dbReference type="Proteomes" id="UP000000692"/>
    </source>
</evidence>
<keyword evidence="2" id="KW-1185">Reference proteome</keyword>
<evidence type="ECO:0000313" key="1">
    <source>
        <dbReference type="EMBL" id="AEM41406.1"/>
    </source>
</evidence>
<dbReference type="Proteomes" id="UP000000692">
    <property type="component" value="Chromosome"/>
</dbReference>
<dbReference type="RefSeq" id="WP_013384765.1">
    <property type="nucleotide sequence ID" value="NC_017384.1"/>
</dbReference>
<name>F9Y9R8_KETVW</name>